<reference evidence="2 3" key="1">
    <citation type="journal article" date="2015" name="Microbes Environ.">
        <title>Distribution and evolution of nitrogen fixation genes in the phylum bacteroidetes.</title>
        <authorList>
            <person name="Inoue J."/>
            <person name="Oshima K."/>
            <person name="Suda W."/>
            <person name="Sakamoto M."/>
            <person name="Iino T."/>
            <person name="Noda S."/>
            <person name="Hongoh Y."/>
            <person name="Hattori M."/>
            <person name="Ohkuma M."/>
        </authorList>
    </citation>
    <scope>NUCLEOTIDE SEQUENCE [LARGE SCALE GENOMIC DNA]</scope>
    <source>
        <strain evidence="2 3">JCM 15093</strain>
    </source>
</reference>
<feature type="transmembrane region" description="Helical" evidence="1">
    <location>
        <begin position="12"/>
        <end position="37"/>
    </location>
</feature>
<dbReference type="Proteomes" id="UP000027601">
    <property type="component" value="Unassembled WGS sequence"/>
</dbReference>
<proteinExistence type="predicted"/>
<dbReference type="RefSeq" id="WP_024997540.1">
    <property type="nucleotide sequence ID" value="NZ_ATZI01000024.1"/>
</dbReference>
<gene>
    <name evidence="2" type="ORF">JCM15093_3295</name>
</gene>
<dbReference type="eggNOG" id="COG3182">
    <property type="taxonomic scope" value="Bacteria"/>
</dbReference>
<keyword evidence="1" id="KW-0812">Transmembrane</keyword>
<dbReference type="AlphaFoldDB" id="A0A069D6H2"/>
<organism evidence="2 3">
    <name type="scientific">Bacteroides graminisolvens DSM 19988 = JCM 15093</name>
    <dbReference type="NCBI Taxonomy" id="1121097"/>
    <lineage>
        <taxon>Bacteria</taxon>
        <taxon>Pseudomonadati</taxon>
        <taxon>Bacteroidota</taxon>
        <taxon>Bacteroidia</taxon>
        <taxon>Bacteroidales</taxon>
        <taxon>Bacteroidaceae</taxon>
        <taxon>Bacteroides</taxon>
    </lineage>
</organism>
<dbReference type="InterPro" id="IPR005625">
    <property type="entry name" value="PepSY-ass_TM"/>
</dbReference>
<feature type="transmembrane region" description="Helical" evidence="1">
    <location>
        <begin position="354"/>
        <end position="375"/>
    </location>
</feature>
<keyword evidence="1" id="KW-1133">Transmembrane helix</keyword>
<dbReference type="EMBL" id="BAJS01000034">
    <property type="protein sequence ID" value="GAK38002.1"/>
    <property type="molecule type" value="Genomic_DNA"/>
</dbReference>
<evidence type="ECO:0000313" key="2">
    <source>
        <dbReference type="EMBL" id="GAK38002.1"/>
    </source>
</evidence>
<feature type="transmembrane region" description="Helical" evidence="1">
    <location>
        <begin position="201"/>
        <end position="221"/>
    </location>
</feature>
<dbReference type="PANTHER" id="PTHR34219">
    <property type="entry name" value="IRON-REGULATED INNER MEMBRANE PROTEIN-RELATED"/>
    <property type="match status" value="1"/>
</dbReference>
<dbReference type="OrthoDB" id="111691at2"/>
<name>A0A069D6H2_9BACE</name>
<feature type="transmembrane region" description="Helical" evidence="1">
    <location>
        <begin position="149"/>
        <end position="169"/>
    </location>
</feature>
<keyword evidence="1" id="KW-0472">Membrane</keyword>
<dbReference type="STRING" id="1121097.GCA_000428125_03068"/>
<protein>
    <submittedName>
        <fullName evidence="2">Putative iron-regulated membrane protein</fullName>
    </submittedName>
</protein>
<dbReference type="PANTHER" id="PTHR34219:SF3">
    <property type="entry name" value="BLL7967 PROTEIN"/>
    <property type="match status" value="1"/>
</dbReference>
<dbReference type="Pfam" id="PF03929">
    <property type="entry name" value="PepSY_TM"/>
    <property type="match status" value="1"/>
</dbReference>
<dbReference type="PROSITE" id="PS51257">
    <property type="entry name" value="PROKAR_LIPOPROTEIN"/>
    <property type="match status" value="1"/>
</dbReference>
<evidence type="ECO:0000256" key="1">
    <source>
        <dbReference type="SAM" id="Phobius"/>
    </source>
</evidence>
<evidence type="ECO:0000313" key="3">
    <source>
        <dbReference type="Proteomes" id="UP000027601"/>
    </source>
</evidence>
<keyword evidence="3" id="KW-1185">Reference proteome</keyword>
<comment type="caution">
    <text evidence="2">The sequence shown here is derived from an EMBL/GenBank/DDBJ whole genome shotgun (WGS) entry which is preliminary data.</text>
</comment>
<accession>A0A069D6H2</accession>
<sequence>MKKYSTRNLFKKLHLWLGLPSGIVIFIVAITGCIYAFQDEIKDMMRPSLKVESNGKAFLSPEELKEKAGRYVFVTPADSSNAIFGVMYATYDKAATVACSMQPNGYTVLYLNPYNGELLYKEAFKNDFFRVMLAGHRSLWLPHPIGKQIVGWSVLVFVLVLLSGIALWIPAKMNKKALKAGLKIKWKAPFSRVNYDLHNVLGFYTALVALLIALTGLTWSFSWFAKGYYGVITGGKEFQKWEPAQSDTTLVSGRTDASTILWEQMLKEYPVGNRGTFRFDFPQKPQDAFTVCFNPHEHSYYAREFRFFDQHTLKELKAGGTYGIKLAEASAGDKLYRMNYDIHTGSILGLPGRIIVFLASLIIASLPVTGFIIWWRKKKKRRKLHDC</sequence>